<dbReference type="InterPro" id="IPR008984">
    <property type="entry name" value="SMAD_FHA_dom_sf"/>
</dbReference>
<dbReference type="STRING" id="698762.SAMN00808754_1082"/>
<evidence type="ECO:0000313" key="3">
    <source>
        <dbReference type="Proteomes" id="UP000192569"/>
    </source>
</evidence>
<reference evidence="2 3" key="1">
    <citation type="submission" date="2017-04" db="EMBL/GenBank/DDBJ databases">
        <authorList>
            <person name="Afonso C.L."/>
            <person name="Miller P.J."/>
            <person name="Scott M.A."/>
            <person name="Spackman E."/>
            <person name="Goraichik I."/>
            <person name="Dimitrov K.M."/>
            <person name="Suarez D.L."/>
            <person name="Swayne D.E."/>
        </authorList>
    </citation>
    <scope>NUCLEOTIDE SEQUENCE [LARGE SCALE GENOMIC DNA]</scope>
    <source>
        <strain evidence="2 3">ToBE</strain>
    </source>
</reference>
<dbReference type="Proteomes" id="UP000192569">
    <property type="component" value="Chromosome I"/>
</dbReference>
<keyword evidence="3" id="KW-1185">Reference proteome</keyword>
<dbReference type="InterPro" id="IPR050923">
    <property type="entry name" value="Cell_Proc_Reg/RNA_Proc"/>
</dbReference>
<dbReference type="Gene3D" id="2.60.200.20">
    <property type="match status" value="1"/>
</dbReference>
<name>A0A1W1VP00_9FIRM</name>
<proteinExistence type="predicted"/>
<gene>
    <name evidence="2" type="ORF">SAMN00808754_1082</name>
</gene>
<dbReference type="PROSITE" id="PS50006">
    <property type="entry name" value="FHA_DOMAIN"/>
    <property type="match status" value="1"/>
</dbReference>
<accession>A0A1W1VP00</accession>
<dbReference type="PANTHER" id="PTHR23308">
    <property type="entry name" value="NUCLEAR INHIBITOR OF PROTEIN PHOSPHATASE-1"/>
    <property type="match status" value="1"/>
</dbReference>
<feature type="domain" description="FHA" evidence="1">
    <location>
        <begin position="71"/>
        <end position="120"/>
    </location>
</feature>
<dbReference type="AlphaFoldDB" id="A0A1W1VP00"/>
<protein>
    <submittedName>
        <fullName evidence="2">FHA domain-containing protein</fullName>
    </submittedName>
</protein>
<dbReference type="CDD" id="cd00060">
    <property type="entry name" value="FHA"/>
    <property type="match status" value="1"/>
</dbReference>
<dbReference type="OrthoDB" id="9816434at2"/>
<evidence type="ECO:0000313" key="2">
    <source>
        <dbReference type="EMBL" id="SMB94654.1"/>
    </source>
</evidence>
<dbReference type="SUPFAM" id="SSF49879">
    <property type="entry name" value="SMAD/FHA domain"/>
    <property type="match status" value="1"/>
</dbReference>
<evidence type="ECO:0000259" key="1">
    <source>
        <dbReference type="PROSITE" id="PS50006"/>
    </source>
</evidence>
<sequence length="159" mass="18464">MTPWLIMVFRLLFVFLLYLFLFHVLRLMYQDLFKETRTCYPLRSGRLVLKVRETLNTNLKKGEVYPLAESIMIGREEWNDIVIKESHVSGRHAIITRQGLRWQIRDLGSTNGTYVNGVRIEGPVDLVPGMEVRIGGVTFEVGWENASRGAYPYRVNTSR</sequence>
<dbReference type="Pfam" id="PF00498">
    <property type="entry name" value="FHA"/>
    <property type="match status" value="1"/>
</dbReference>
<dbReference type="SMART" id="SM00240">
    <property type="entry name" value="FHA"/>
    <property type="match status" value="1"/>
</dbReference>
<dbReference type="InterPro" id="IPR000253">
    <property type="entry name" value="FHA_dom"/>
</dbReference>
<dbReference type="EMBL" id="LT838272">
    <property type="protein sequence ID" value="SMB94654.1"/>
    <property type="molecule type" value="Genomic_DNA"/>
</dbReference>
<organism evidence="2 3">
    <name type="scientific">Thermanaeromonas toyohensis ToBE</name>
    <dbReference type="NCBI Taxonomy" id="698762"/>
    <lineage>
        <taxon>Bacteria</taxon>
        <taxon>Bacillati</taxon>
        <taxon>Bacillota</taxon>
        <taxon>Clostridia</taxon>
        <taxon>Neomoorellales</taxon>
        <taxon>Neomoorellaceae</taxon>
        <taxon>Thermanaeromonas</taxon>
    </lineage>
</organism>